<keyword evidence="1" id="KW-0808">Transferase</keyword>
<dbReference type="GO" id="GO:0000155">
    <property type="term" value="F:phosphorelay sensor kinase activity"/>
    <property type="evidence" value="ECO:0007669"/>
    <property type="project" value="TreeGrafter"/>
</dbReference>
<dbReference type="GO" id="GO:0005886">
    <property type="term" value="C:plasma membrane"/>
    <property type="evidence" value="ECO:0007669"/>
    <property type="project" value="TreeGrafter"/>
</dbReference>
<keyword evidence="2" id="KW-1185">Reference proteome</keyword>
<dbReference type="InterPro" id="IPR052023">
    <property type="entry name" value="Histidine_kinase_KdpD"/>
</dbReference>
<keyword evidence="1" id="KW-0418">Kinase</keyword>
<protein>
    <submittedName>
        <fullName evidence="1">K+-sensing histidine kinase KdpD</fullName>
    </submittedName>
</protein>
<name>A0A9X0YP33_9BACI</name>
<organism evidence="1 2">
    <name type="scientific">Oceanobacillus polygoni</name>
    <dbReference type="NCBI Taxonomy" id="1235259"/>
    <lineage>
        <taxon>Bacteria</taxon>
        <taxon>Bacillati</taxon>
        <taxon>Bacillota</taxon>
        <taxon>Bacilli</taxon>
        <taxon>Bacillales</taxon>
        <taxon>Bacillaceae</taxon>
        <taxon>Oceanobacillus</taxon>
    </lineage>
</organism>
<dbReference type="EMBL" id="JAGGMB010000001">
    <property type="protein sequence ID" value="MBP2076365.1"/>
    <property type="molecule type" value="Genomic_DNA"/>
</dbReference>
<dbReference type="AlphaFoldDB" id="A0A9X0YP33"/>
<comment type="caution">
    <text evidence="1">The sequence shown here is derived from an EMBL/GenBank/DDBJ whole genome shotgun (WGS) entry which is preliminary data.</text>
</comment>
<sequence length="236" mass="27402">MNRSRGEGTVMKKIRGRMDESILVCVYYGPNGERLIKRGHKLAQIMDCPLYVLTVDALPYDEFDADKSGYVERWKELCDELDVEEFMIRDDERRPFVKVIAEVAHNQNITQIIIGQSPQNRWEEITKGSIINALLREMTFIDIHIVSIDRTLKSIEDTTYEKGVRAFLQKDENETYRLSFARSKYNLYEGIFYKEIGTDFNNGVFKFVNNKGKTCQVHVTEDIITGAMKEPPNVKK</sequence>
<dbReference type="Proteomes" id="UP001138793">
    <property type="component" value="Unassembled WGS sequence"/>
</dbReference>
<accession>A0A9X0YP33</accession>
<dbReference type="PANTHER" id="PTHR45569:SF1">
    <property type="entry name" value="SENSOR PROTEIN KDPD"/>
    <property type="match status" value="1"/>
</dbReference>
<dbReference type="PANTHER" id="PTHR45569">
    <property type="entry name" value="SENSOR PROTEIN KDPD"/>
    <property type="match status" value="1"/>
</dbReference>
<proteinExistence type="predicted"/>
<evidence type="ECO:0000313" key="1">
    <source>
        <dbReference type="EMBL" id="MBP2076365.1"/>
    </source>
</evidence>
<evidence type="ECO:0000313" key="2">
    <source>
        <dbReference type="Proteomes" id="UP001138793"/>
    </source>
</evidence>
<dbReference type="Gene3D" id="3.40.50.620">
    <property type="entry name" value="HUPs"/>
    <property type="match status" value="1"/>
</dbReference>
<dbReference type="SUPFAM" id="SSF52402">
    <property type="entry name" value="Adenine nucleotide alpha hydrolases-like"/>
    <property type="match status" value="1"/>
</dbReference>
<dbReference type="InterPro" id="IPR014729">
    <property type="entry name" value="Rossmann-like_a/b/a_fold"/>
</dbReference>
<reference evidence="1" key="1">
    <citation type="submission" date="2021-03" db="EMBL/GenBank/DDBJ databases">
        <title>Genomic Encyclopedia of Type Strains, Phase IV (KMG-IV): sequencing the most valuable type-strain genomes for metagenomic binning, comparative biology and taxonomic classification.</title>
        <authorList>
            <person name="Goeker M."/>
        </authorList>
    </citation>
    <scope>NUCLEOTIDE SEQUENCE</scope>
    <source>
        <strain evidence="1">DSM 107338</strain>
    </source>
</reference>
<gene>
    <name evidence="1" type="ORF">J2Z64_000576</name>
</gene>